<dbReference type="AlphaFoldDB" id="A0A8H3EZB2"/>
<keyword evidence="1" id="KW-0472">Membrane</keyword>
<dbReference type="InterPro" id="IPR049326">
    <property type="entry name" value="Rhodopsin_dom_fungi"/>
</dbReference>
<gene>
    <name evidence="3" type="ORF">IMSHALPRED_001968</name>
</gene>
<evidence type="ECO:0000313" key="4">
    <source>
        <dbReference type="Proteomes" id="UP000664534"/>
    </source>
</evidence>
<keyword evidence="1" id="KW-0812">Transmembrane</keyword>
<dbReference type="OrthoDB" id="5342292at2759"/>
<organism evidence="3 4">
    <name type="scientific">Imshaugia aleurites</name>
    <dbReference type="NCBI Taxonomy" id="172621"/>
    <lineage>
        <taxon>Eukaryota</taxon>
        <taxon>Fungi</taxon>
        <taxon>Dikarya</taxon>
        <taxon>Ascomycota</taxon>
        <taxon>Pezizomycotina</taxon>
        <taxon>Lecanoromycetes</taxon>
        <taxon>OSLEUM clade</taxon>
        <taxon>Lecanoromycetidae</taxon>
        <taxon>Lecanorales</taxon>
        <taxon>Lecanorineae</taxon>
        <taxon>Parmeliaceae</taxon>
        <taxon>Imshaugia</taxon>
    </lineage>
</organism>
<proteinExistence type="predicted"/>
<keyword evidence="4" id="KW-1185">Reference proteome</keyword>
<evidence type="ECO:0000313" key="3">
    <source>
        <dbReference type="EMBL" id="CAF9914643.1"/>
    </source>
</evidence>
<evidence type="ECO:0000259" key="2">
    <source>
        <dbReference type="Pfam" id="PF20684"/>
    </source>
</evidence>
<name>A0A8H3EZB2_9LECA</name>
<dbReference type="Pfam" id="PF20684">
    <property type="entry name" value="Fung_rhodopsin"/>
    <property type="match status" value="1"/>
</dbReference>
<accession>A0A8H3EZB2</accession>
<keyword evidence="1" id="KW-1133">Transmembrane helix</keyword>
<sequence>MHLVTSVASARSDDKTYYLFPVALWTIAEIASGIVCGCLITMPHFFRHFAPKIASKLSLSRSRGSGPSKLASFLPVRATVRAKNPPEWSGAAYDSASRGAKDDYMELGESNTWRGGPAATVVRVHDDDAGHGAAGRGRVEWGARGPVSHLPSNVTSIYSVDYPSAER</sequence>
<evidence type="ECO:0000256" key="1">
    <source>
        <dbReference type="SAM" id="Phobius"/>
    </source>
</evidence>
<dbReference type="Proteomes" id="UP000664534">
    <property type="component" value="Unassembled WGS sequence"/>
</dbReference>
<comment type="caution">
    <text evidence="3">The sequence shown here is derived from an EMBL/GenBank/DDBJ whole genome shotgun (WGS) entry which is preliminary data.</text>
</comment>
<feature type="domain" description="Rhodopsin" evidence="2">
    <location>
        <begin position="5"/>
        <end position="47"/>
    </location>
</feature>
<dbReference type="EMBL" id="CAJPDT010000013">
    <property type="protein sequence ID" value="CAF9914643.1"/>
    <property type="molecule type" value="Genomic_DNA"/>
</dbReference>
<reference evidence="3" key="1">
    <citation type="submission" date="2021-03" db="EMBL/GenBank/DDBJ databases">
        <authorList>
            <person name="Tagirdzhanova G."/>
        </authorList>
    </citation>
    <scope>NUCLEOTIDE SEQUENCE</scope>
</reference>
<protein>
    <recommendedName>
        <fullName evidence="2">Rhodopsin domain-containing protein</fullName>
    </recommendedName>
</protein>
<feature type="transmembrane region" description="Helical" evidence="1">
    <location>
        <begin position="22"/>
        <end position="46"/>
    </location>
</feature>